<feature type="compositionally biased region" description="Polar residues" evidence="1">
    <location>
        <begin position="150"/>
        <end position="160"/>
    </location>
</feature>
<feature type="region of interest" description="Disordered" evidence="1">
    <location>
        <begin position="441"/>
        <end position="535"/>
    </location>
</feature>
<accession>A0A7M7GIT9</accession>
<protein>
    <submittedName>
        <fullName evidence="4">Protein IWS1 homolog</fullName>
    </submittedName>
</protein>
<keyword evidence="3" id="KW-1185">Reference proteome</keyword>
<feature type="compositionally biased region" description="Basic and acidic residues" evidence="1">
    <location>
        <begin position="96"/>
        <end position="105"/>
    </location>
</feature>
<feature type="compositionally biased region" description="Basic and acidic residues" evidence="1">
    <location>
        <begin position="116"/>
        <end position="149"/>
    </location>
</feature>
<dbReference type="OrthoDB" id="7696078at2759"/>
<organism evidence="2">
    <name type="scientific">Apis mellifera</name>
    <name type="common">Honeybee</name>
    <dbReference type="NCBI Taxonomy" id="7460"/>
    <lineage>
        <taxon>Eukaryota</taxon>
        <taxon>Metazoa</taxon>
        <taxon>Ecdysozoa</taxon>
        <taxon>Arthropoda</taxon>
        <taxon>Hexapoda</taxon>
        <taxon>Insecta</taxon>
        <taxon>Pterygota</taxon>
        <taxon>Neoptera</taxon>
        <taxon>Endopterygota</taxon>
        <taxon>Hymenoptera</taxon>
        <taxon>Apocrita</taxon>
        <taxon>Aculeata</taxon>
        <taxon>Apoidea</taxon>
        <taxon>Anthophila</taxon>
        <taxon>Apidae</taxon>
        <taxon>Apis</taxon>
    </lineage>
</organism>
<feature type="region of interest" description="Disordered" evidence="1">
    <location>
        <begin position="237"/>
        <end position="321"/>
    </location>
</feature>
<feature type="compositionally biased region" description="Basic and acidic residues" evidence="1">
    <location>
        <begin position="309"/>
        <end position="321"/>
    </location>
</feature>
<reference evidence="2" key="1">
    <citation type="submission" date="2021-01" db="UniProtKB">
        <authorList>
            <consortium name="EnsemblMetazoa"/>
        </authorList>
    </citation>
    <scope>IDENTIFICATION</scope>
    <source>
        <strain evidence="2">DH4</strain>
    </source>
</reference>
<feature type="region of interest" description="Disordered" evidence="1">
    <location>
        <begin position="384"/>
        <end position="416"/>
    </location>
</feature>
<evidence type="ECO:0000313" key="4">
    <source>
        <dbReference type="RefSeq" id="XP_003249802.2"/>
    </source>
</evidence>
<dbReference type="EnsemblMetazoa" id="XM_003249754">
    <property type="protein sequence ID" value="XP_003249802"/>
    <property type="gene ID" value="LOC100578822"/>
</dbReference>
<feature type="compositionally biased region" description="Basic residues" evidence="1">
    <location>
        <begin position="30"/>
        <end position="39"/>
    </location>
</feature>
<evidence type="ECO:0000313" key="2">
    <source>
        <dbReference type="EnsemblMetazoa" id="XP_003249802"/>
    </source>
</evidence>
<feature type="compositionally biased region" description="Basic and acidic residues" evidence="1">
    <location>
        <begin position="266"/>
        <end position="277"/>
    </location>
</feature>
<dbReference type="Proteomes" id="UP000005203">
    <property type="component" value="Linkage group LG5"/>
</dbReference>
<feature type="region of interest" description="Disordered" evidence="1">
    <location>
        <begin position="555"/>
        <end position="584"/>
    </location>
</feature>
<evidence type="ECO:0000313" key="3">
    <source>
        <dbReference type="Proteomes" id="UP000005203"/>
    </source>
</evidence>
<feature type="compositionally biased region" description="Basic and acidic residues" evidence="1">
    <location>
        <begin position="444"/>
        <end position="464"/>
    </location>
</feature>
<dbReference type="AlphaFoldDB" id="A0A7M7GIT9"/>
<feature type="compositionally biased region" description="Basic and acidic residues" evidence="1">
    <location>
        <begin position="555"/>
        <end position="564"/>
    </location>
</feature>
<sequence length="613" mass="70422">MIILPKASIVITKILLTQERAGPLGTSQRRPSRSPRSQRSRSADVDCLKKYTERRVEERRHTEIPDTSKLDPSRWIPLPKNITRIQPALKKSPQPTRDEEKRRSVTSETEEIVADIGRKTSEGTPKKLSPTKEEESTTTKGSADGERNDTPITYRQTAGRSHSADVTHIKKEKLVEERRNTECSDPRTIATRWLPQINTSRFRYDASPFARISNSCEITKNAATRWMTFVKNPSPCPIPRMNPERKPSAAEATSCHATDNAQIKKCRTESPKWEPLRKFAPMASKSDTESNQKQDKTESNQELSSSTKHSPDANEQSKRLTQRMRDLYDFKTENEWPKRAMNARRGNTWISKSSSEEERAGLTIRRNSQDLEFNDRMNVIKLKDTRDHQSDHRQRVKPTSKKEEDLGDGTDTFNSEYEERLRKFNDKLRFSEDLGTAKPKIKERRTYSDDYDEISRRDSTRSTRTEGSIKSTRTEDSARLTRTVSSVRSTRTTRTEESGFQGERKRPSDASGKSRESYAEVAPLTPTKRDSRASDASYASIANYSGKRASVDCKSNRKMVELPPRRAFSQTEERPSTPVPPVEWNDDRYAAARLKQISERQKRDSTRYKVYLT</sequence>
<feature type="compositionally biased region" description="Basic and acidic residues" evidence="1">
    <location>
        <begin position="384"/>
        <end position="393"/>
    </location>
</feature>
<proteinExistence type="predicted"/>
<feature type="compositionally biased region" description="Basic and acidic residues" evidence="1">
    <location>
        <begin position="493"/>
        <end position="518"/>
    </location>
</feature>
<feature type="region of interest" description="Disordered" evidence="1">
    <location>
        <begin position="20"/>
        <end position="166"/>
    </location>
</feature>
<dbReference type="GeneID" id="100578822"/>
<evidence type="ECO:0000256" key="1">
    <source>
        <dbReference type="SAM" id="MobiDB-lite"/>
    </source>
</evidence>
<feature type="compositionally biased region" description="Basic and acidic residues" evidence="1">
    <location>
        <begin position="41"/>
        <end position="72"/>
    </location>
</feature>
<accession>A0A8B6XVF5</accession>
<feature type="compositionally biased region" description="Low complexity" evidence="1">
    <location>
        <begin position="481"/>
        <end position="492"/>
    </location>
</feature>
<gene>
    <name evidence="4" type="primary">LOC100578822</name>
</gene>
<feature type="compositionally biased region" description="Basic and acidic residues" evidence="1">
    <location>
        <begin position="286"/>
        <end position="299"/>
    </location>
</feature>
<dbReference type="KEGG" id="ame:100578822"/>
<dbReference type="RefSeq" id="XP_003249802.2">
    <property type="nucleotide sequence ID" value="XM_003249754.4"/>
</dbReference>
<reference evidence="4" key="2">
    <citation type="submission" date="2025-04" db="UniProtKB">
        <authorList>
            <consortium name="RefSeq"/>
        </authorList>
    </citation>
    <scope>IDENTIFICATION</scope>
    <source>
        <strain evidence="4">DH4</strain>
        <tissue evidence="4">Whole body</tissue>
    </source>
</reference>
<name>A0A7M7GIT9_APIME</name>